<feature type="region of interest" description="Disordered" evidence="1">
    <location>
        <begin position="56"/>
        <end position="79"/>
    </location>
</feature>
<evidence type="ECO:0000313" key="3">
    <source>
        <dbReference type="EMBL" id="MPY47286.1"/>
    </source>
</evidence>
<accession>A0A5N8WKC2</accession>
<feature type="compositionally biased region" description="Basic residues" evidence="1">
    <location>
        <begin position="1"/>
        <end position="37"/>
    </location>
</feature>
<reference evidence="3 4" key="1">
    <citation type="submission" date="2019-09" db="EMBL/GenBank/DDBJ databases">
        <authorList>
            <person name="Duangmal K."/>
            <person name="Teo W.F.A."/>
            <person name="Lipun K."/>
        </authorList>
    </citation>
    <scope>NUCLEOTIDE SEQUENCE [LARGE SCALE GENOMIC DNA]</scope>
    <source>
        <strain evidence="3 4">K1PN6</strain>
    </source>
</reference>
<organism evidence="3 4">
    <name type="scientific">Streptomyces acidicola</name>
    <dbReference type="NCBI Taxonomy" id="2596892"/>
    <lineage>
        <taxon>Bacteria</taxon>
        <taxon>Bacillati</taxon>
        <taxon>Actinomycetota</taxon>
        <taxon>Actinomycetes</taxon>
        <taxon>Kitasatosporales</taxon>
        <taxon>Streptomycetaceae</taxon>
        <taxon>Streptomyces</taxon>
    </lineage>
</organism>
<evidence type="ECO:0000313" key="2">
    <source>
        <dbReference type="EMBL" id="MPY47147.1"/>
    </source>
</evidence>
<dbReference type="AlphaFoldDB" id="A0A5N8WKC2"/>
<name>A0A5N8WKC2_9ACTN</name>
<dbReference type="Gene3D" id="2.60.120.560">
    <property type="entry name" value="Exo-inulinase, domain 1"/>
    <property type="match status" value="1"/>
</dbReference>
<dbReference type="Gene3D" id="3.90.1720.10">
    <property type="entry name" value="endopeptidase domain like (from Nostoc punctiforme)"/>
    <property type="match status" value="1"/>
</dbReference>
<protein>
    <submittedName>
        <fullName evidence="3">NlpC/P60 family protein</fullName>
    </submittedName>
</protein>
<feature type="compositionally biased region" description="Basic residues" evidence="1">
    <location>
        <begin position="56"/>
        <end position="65"/>
    </location>
</feature>
<feature type="region of interest" description="Disordered" evidence="1">
    <location>
        <begin position="1"/>
        <end position="40"/>
    </location>
</feature>
<evidence type="ECO:0000313" key="4">
    <source>
        <dbReference type="Proteomes" id="UP000373149"/>
    </source>
</evidence>
<sequence length="595" mass="63762">MHDRRRPRIPGRRHRHHHQRRQERRRPPRHRPVTVHSRHVDVRARRAECIVRRWRQSRRRHPLRRRVPDGRHDPGGSAGGVMAVLTVDEGLMPYQPVPAALTTQTLTSPDRLQVSDASGVLATLTVGAKTVTVRGPTRTFTENKRPFTDTFTRTVTSTFGTSPGGGTWSNSGSDSLYTVNGSVGQISCDVANTSRHTTIVDNLTDVDVTAKVTITTVPAGATASIALSFGYTDTSNSNRARLLVLTTGVVQLALEKEVASTVTTLGAATQVGTGFTAGQWWRIRAQRTGSTIRCRAWLDGTSEPGTWLHSVTEPANPSGRVGFRALASTGSTGLPRLVQVDDLQVISGSWPTIPTVTHNTWVRVLGSPFNGTWTPALANQIRAWAVDTTPDVLAYAMMYVTGAPTVTSPALSGAQIAGQANYGPLAADGSLVEGADFHDYMNRNWTFPNGETQTAGAGEAGCLDCSGFVRMIYGFHMGIPMVRLANINGTNLPRMTKDIGPYGPGVIIAQATGTAPPLDSIQIGDVPHFDADTSDAVAGQLDHNGIYLGTDSLGVPRFINSRKTPNGPTLGDLGGASTLTGGGTYATSLRLIRRF</sequence>
<keyword evidence="4" id="KW-1185">Reference proteome</keyword>
<comment type="caution">
    <text evidence="3">The sequence shown here is derived from an EMBL/GenBank/DDBJ whole genome shotgun (WGS) entry which is preliminary data.</text>
</comment>
<evidence type="ECO:0000256" key="1">
    <source>
        <dbReference type="SAM" id="MobiDB-lite"/>
    </source>
</evidence>
<dbReference type="InterPro" id="IPR038765">
    <property type="entry name" value="Papain-like_cys_pep_sf"/>
</dbReference>
<dbReference type="EMBL" id="VMNX01000001">
    <property type="protein sequence ID" value="MPY47286.1"/>
    <property type="molecule type" value="Genomic_DNA"/>
</dbReference>
<dbReference type="EMBL" id="VMNX01000001">
    <property type="protein sequence ID" value="MPY47147.1"/>
    <property type="molecule type" value="Genomic_DNA"/>
</dbReference>
<dbReference type="SUPFAM" id="SSF54001">
    <property type="entry name" value="Cysteine proteinases"/>
    <property type="match status" value="1"/>
</dbReference>
<dbReference type="Proteomes" id="UP000373149">
    <property type="component" value="Unassembled WGS sequence"/>
</dbReference>
<proteinExistence type="predicted"/>
<gene>
    <name evidence="2" type="ORF">FPZ41_00530</name>
    <name evidence="3" type="ORF">FPZ41_01235</name>
</gene>